<protein>
    <submittedName>
        <fullName evidence="1">Uncharacterized protein</fullName>
    </submittedName>
</protein>
<keyword evidence="2" id="KW-1185">Reference proteome</keyword>
<organism evidence="1 2">
    <name type="scientific">Araneus ventricosus</name>
    <name type="common">Orbweaver spider</name>
    <name type="synonym">Epeira ventricosa</name>
    <dbReference type="NCBI Taxonomy" id="182803"/>
    <lineage>
        <taxon>Eukaryota</taxon>
        <taxon>Metazoa</taxon>
        <taxon>Ecdysozoa</taxon>
        <taxon>Arthropoda</taxon>
        <taxon>Chelicerata</taxon>
        <taxon>Arachnida</taxon>
        <taxon>Araneae</taxon>
        <taxon>Araneomorphae</taxon>
        <taxon>Entelegynae</taxon>
        <taxon>Araneoidea</taxon>
        <taxon>Araneidae</taxon>
        <taxon>Araneus</taxon>
    </lineage>
</organism>
<dbReference type="Proteomes" id="UP000499080">
    <property type="component" value="Unassembled WGS sequence"/>
</dbReference>
<evidence type="ECO:0000313" key="2">
    <source>
        <dbReference type="Proteomes" id="UP000499080"/>
    </source>
</evidence>
<dbReference type="EMBL" id="BGPR01000195">
    <property type="protein sequence ID" value="GBM03806.1"/>
    <property type="molecule type" value="Genomic_DNA"/>
</dbReference>
<dbReference type="AlphaFoldDB" id="A0A4Y2CIR2"/>
<name>A0A4Y2CIR2_ARAVE</name>
<accession>A0A4Y2CIR2</accession>
<evidence type="ECO:0000313" key="1">
    <source>
        <dbReference type="EMBL" id="GBM03806.1"/>
    </source>
</evidence>
<sequence length="109" mass="12123">MSCLPVGKFLAPPLHRKAFYELPHQQGLNDKSAKAFPRKPFRKPLPQGTFPLAGASEKSPNNVEFRQIPYNHSLGDLAHVWFTIGEISAWLTENRFALGCSQLATFATA</sequence>
<proteinExistence type="predicted"/>
<gene>
    <name evidence="1" type="ORF">AVEN_231284_1</name>
</gene>
<reference evidence="1 2" key="1">
    <citation type="journal article" date="2019" name="Sci. Rep.">
        <title>Orb-weaving spider Araneus ventricosus genome elucidates the spidroin gene catalogue.</title>
        <authorList>
            <person name="Kono N."/>
            <person name="Nakamura H."/>
            <person name="Ohtoshi R."/>
            <person name="Moran D.A.P."/>
            <person name="Shinohara A."/>
            <person name="Yoshida Y."/>
            <person name="Fujiwara M."/>
            <person name="Mori M."/>
            <person name="Tomita M."/>
            <person name="Arakawa K."/>
        </authorList>
    </citation>
    <scope>NUCLEOTIDE SEQUENCE [LARGE SCALE GENOMIC DNA]</scope>
</reference>
<comment type="caution">
    <text evidence="1">The sequence shown here is derived from an EMBL/GenBank/DDBJ whole genome shotgun (WGS) entry which is preliminary data.</text>
</comment>